<evidence type="ECO:0000256" key="2">
    <source>
        <dbReference type="SAM" id="SignalP"/>
    </source>
</evidence>
<dbReference type="GO" id="GO:0006508">
    <property type="term" value="P:proteolysis"/>
    <property type="evidence" value="ECO:0007669"/>
    <property type="project" value="InterPro"/>
</dbReference>
<dbReference type="SMART" id="SM00645">
    <property type="entry name" value="Pept_C1"/>
    <property type="match status" value="1"/>
</dbReference>
<name>A0AAD9LS02_9STRA</name>
<keyword evidence="5" id="KW-1185">Reference proteome</keyword>
<protein>
    <submittedName>
        <fullName evidence="4">Cathepsin Z</fullName>
    </submittedName>
</protein>
<dbReference type="PANTHER" id="PTHR43798">
    <property type="entry name" value="MONOACYLGLYCEROL LIPASE"/>
    <property type="match status" value="1"/>
</dbReference>
<dbReference type="InterPro" id="IPR050266">
    <property type="entry name" value="AB_hydrolase_sf"/>
</dbReference>
<dbReference type="InterPro" id="IPR000073">
    <property type="entry name" value="AB_hydrolase_1"/>
</dbReference>
<dbReference type="InterPro" id="IPR038765">
    <property type="entry name" value="Papain-like_cys_pep_sf"/>
</dbReference>
<gene>
    <name evidence="4" type="ORF">P3T76_003600</name>
</gene>
<dbReference type="PRINTS" id="PR00412">
    <property type="entry name" value="EPOXHYDRLASE"/>
</dbReference>
<dbReference type="AlphaFoldDB" id="A0AAD9LS02"/>
<dbReference type="InterPro" id="IPR000668">
    <property type="entry name" value="Peptidase_C1A_C"/>
</dbReference>
<keyword evidence="2" id="KW-0732">Signal</keyword>
<organism evidence="4 5">
    <name type="scientific">Phytophthora citrophthora</name>
    <dbReference type="NCBI Taxonomy" id="4793"/>
    <lineage>
        <taxon>Eukaryota</taxon>
        <taxon>Sar</taxon>
        <taxon>Stramenopiles</taxon>
        <taxon>Oomycota</taxon>
        <taxon>Peronosporomycetes</taxon>
        <taxon>Peronosporales</taxon>
        <taxon>Peronosporaceae</taxon>
        <taxon>Phytophthora</taxon>
    </lineage>
</organism>
<feature type="transmembrane region" description="Helical" evidence="1">
    <location>
        <begin position="386"/>
        <end position="409"/>
    </location>
</feature>
<accession>A0AAD9LS02</accession>
<dbReference type="GO" id="GO:0008234">
    <property type="term" value="F:cysteine-type peptidase activity"/>
    <property type="evidence" value="ECO:0007669"/>
    <property type="project" value="InterPro"/>
</dbReference>
<dbReference type="EMBL" id="JASMQC010000005">
    <property type="protein sequence ID" value="KAK1945067.1"/>
    <property type="molecule type" value="Genomic_DNA"/>
</dbReference>
<dbReference type="Gene3D" id="3.90.70.10">
    <property type="entry name" value="Cysteine proteinases"/>
    <property type="match status" value="1"/>
</dbReference>
<dbReference type="GO" id="GO:0016020">
    <property type="term" value="C:membrane"/>
    <property type="evidence" value="ECO:0007669"/>
    <property type="project" value="TreeGrafter"/>
</dbReference>
<dbReference type="PANTHER" id="PTHR43798:SF33">
    <property type="entry name" value="HYDROLASE, PUTATIVE (AFU_ORTHOLOGUE AFUA_2G14860)-RELATED"/>
    <property type="match status" value="1"/>
</dbReference>
<proteinExistence type="predicted"/>
<evidence type="ECO:0000259" key="3">
    <source>
        <dbReference type="SMART" id="SM00645"/>
    </source>
</evidence>
<reference evidence="4" key="1">
    <citation type="submission" date="2023-08" db="EMBL/GenBank/DDBJ databases">
        <title>Reference Genome Resource for the Citrus Pathogen Phytophthora citrophthora.</title>
        <authorList>
            <person name="Moller H."/>
            <person name="Coetzee B."/>
            <person name="Rose L.J."/>
            <person name="Van Niekerk J.M."/>
        </authorList>
    </citation>
    <scope>NUCLEOTIDE SEQUENCE</scope>
    <source>
        <strain evidence="4">STE-U-9442</strain>
    </source>
</reference>
<dbReference type="Proteomes" id="UP001259832">
    <property type="component" value="Unassembled WGS sequence"/>
</dbReference>
<dbReference type="SUPFAM" id="SSF54001">
    <property type="entry name" value="Cysteine proteinases"/>
    <property type="match status" value="1"/>
</dbReference>
<sequence length="723" mass="81021">MWGGHLGSVCKATLLVMVFSALLHLNDAEQEGCRCKRTMKGREHLHPKLHSLPTLSLDEAKELEELPKHLDWCERGFCVPSWNQHIPQYCGSCFAHGAMSSAQDRIKIFNKRRKYTGADVMLGRQSFLNCAPGHGLSAGCDGGEAADVYEFMKRYGLPDESCLPYNATDHTKFQDTNGTCPPHGYCMNCMYTPESKKVPQCFPVTKMVRYRAKSHGHLSGELAMMKEIIKDGPITCGIACSEEFTYEYKAGILEDKTGFMDIDHDVEIVGWGEENGVKYWHIRNSWGTYWGMNGFFKIVRGKNNLGIEADCAFMEPDISEEELVWEENSVYGGSVFGIVPFKEEAKDHPIKDTSEDITRQDPAAHYLEEVESFAAEADSHREDNSFTALAVMFFVSGCVCATLAAVFILKFRGHRYGLMRYGKGFDVRTAKVDQFQWSYMNRPAANPKSREIVVFLHGLGSSKEAWVRVASGLSKNYHVVIPDLPGHGKTTPHDPQMNFTADRQARRLHEFFESELYPNNKVHLVGTCMGATIAGVYAAMHPTRVKSLTLLCPWGISMPTMSVTLSDIDDLGKMTLQSPTETSTSEISEWRDRGASSANFEHTPKVFRALAIPKRGKTHGVLQKVLVDMLAHPTILEDELHNIRARTMVVWGDQDEVLDVSCLKVIDDKLNVTRKHVVVLEKCGHLIPTDKPTECVDVLNKFLADEELSFTFSLAGQQSVMAF</sequence>
<evidence type="ECO:0000313" key="5">
    <source>
        <dbReference type="Proteomes" id="UP001259832"/>
    </source>
</evidence>
<feature type="chain" id="PRO_5042208292" evidence="2">
    <location>
        <begin position="29"/>
        <end position="723"/>
    </location>
</feature>
<dbReference type="Gene3D" id="3.40.50.1820">
    <property type="entry name" value="alpha/beta hydrolase"/>
    <property type="match status" value="1"/>
</dbReference>
<dbReference type="InterPro" id="IPR029058">
    <property type="entry name" value="AB_hydrolase_fold"/>
</dbReference>
<dbReference type="SUPFAM" id="SSF53474">
    <property type="entry name" value="alpha/beta-Hydrolases"/>
    <property type="match status" value="1"/>
</dbReference>
<feature type="domain" description="Peptidase C1A papain C-terminal" evidence="3">
    <location>
        <begin position="66"/>
        <end position="315"/>
    </location>
</feature>
<keyword evidence="1" id="KW-1133">Transmembrane helix</keyword>
<dbReference type="InterPro" id="IPR000639">
    <property type="entry name" value="Epox_hydrolase-like"/>
</dbReference>
<dbReference type="Pfam" id="PF00112">
    <property type="entry name" value="Peptidase_C1"/>
    <property type="match status" value="1"/>
</dbReference>
<dbReference type="Pfam" id="PF00561">
    <property type="entry name" value="Abhydrolase_1"/>
    <property type="match status" value="1"/>
</dbReference>
<keyword evidence="1" id="KW-0472">Membrane</keyword>
<dbReference type="PRINTS" id="PR00111">
    <property type="entry name" value="ABHYDROLASE"/>
</dbReference>
<evidence type="ECO:0000256" key="1">
    <source>
        <dbReference type="SAM" id="Phobius"/>
    </source>
</evidence>
<feature type="signal peptide" evidence="2">
    <location>
        <begin position="1"/>
        <end position="28"/>
    </location>
</feature>
<keyword evidence="1" id="KW-0812">Transmembrane</keyword>
<dbReference type="FunFam" id="3.90.70.10:FF:000117">
    <property type="entry name" value="Probable papain cysteine protease"/>
    <property type="match status" value="1"/>
</dbReference>
<comment type="caution">
    <text evidence="4">The sequence shown here is derived from an EMBL/GenBank/DDBJ whole genome shotgun (WGS) entry which is preliminary data.</text>
</comment>
<evidence type="ECO:0000313" key="4">
    <source>
        <dbReference type="EMBL" id="KAK1945067.1"/>
    </source>
</evidence>